<dbReference type="EMBL" id="MU266342">
    <property type="protein sequence ID" value="KAH7929399.1"/>
    <property type="molecule type" value="Genomic_DNA"/>
</dbReference>
<proteinExistence type="predicted"/>
<protein>
    <submittedName>
        <fullName evidence="1">FAD/NAD(P)-binding domain-containing protein</fullName>
    </submittedName>
</protein>
<reference evidence="1" key="1">
    <citation type="journal article" date="2021" name="New Phytol.">
        <title>Evolutionary innovations through gain and loss of genes in the ectomycorrhizal Boletales.</title>
        <authorList>
            <person name="Wu G."/>
            <person name="Miyauchi S."/>
            <person name="Morin E."/>
            <person name="Kuo A."/>
            <person name="Drula E."/>
            <person name="Varga T."/>
            <person name="Kohler A."/>
            <person name="Feng B."/>
            <person name="Cao Y."/>
            <person name="Lipzen A."/>
            <person name="Daum C."/>
            <person name="Hundley H."/>
            <person name="Pangilinan J."/>
            <person name="Johnson J."/>
            <person name="Barry K."/>
            <person name="LaButti K."/>
            <person name="Ng V."/>
            <person name="Ahrendt S."/>
            <person name="Min B."/>
            <person name="Choi I.G."/>
            <person name="Park H."/>
            <person name="Plett J.M."/>
            <person name="Magnuson J."/>
            <person name="Spatafora J.W."/>
            <person name="Nagy L.G."/>
            <person name="Henrissat B."/>
            <person name="Grigoriev I.V."/>
            <person name="Yang Z.L."/>
            <person name="Xu J."/>
            <person name="Martin F.M."/>
        </authorList>
    </citation>
    <scope>NUCLEOTIDE SEQUENCE</scope>
    <source>
        <strain evidence="1">KUC20120723A-06</strain>
    </source>
</reference>
<keyword evidence="2" id="KW-1185">Reference proteome</keyword>
<accession>A0ACB8BUU2</accession>
<comment type="caution">
    <text evidence="1">The sequence shown here is derived from an EMBL/GenBank/DDBJ whole genome shotgun (WGS) entry which is preliminary data.</text>
</comment>
<organism evidence="1 2">
    <name type="scientific">Leucogyrophana mollusca</name>
    <dbReference type="NCBI Taxonomy" id="85980"/>
    <lineage>
        <taxon>Eukaryota</taxon>
        <taxon>Fungi</taxon>
        <taxon>Dikarya</taxon>
        <taxon>Basidiomycota</taxon>
        <taxon>Agaricomycotina</taxon>
        <taxon>Agaricomycetes</taxon>
        <taxon>Agaricomycetidae</taxon>
        <taxon>Boletales</taxon>
        <taxon>Boletales incertae sedis</taxon>
        <taxon>Leucogyrophana</taxon>
    </lineage>
</organism>
<dbReference type="Proteomes" id="UP000790709">
    <property type="component" value="Unassembled WGS sequence"/>
</dbReference>
<sequence>MSSKRKLEVVIVGGGIGGASAAIFLSSIEGINVTVLENRPGRSSEVEGGILMLGPNGMNVLKGLGVSAHLLSRPNGVPVQWLSILDSAGGYIGKVPQGSTARYGFSSTMIIRWDILEVLLDEVEKRRIPIRWNSKVVGLEQMSDGAIVRWTEGGTEHEKKVDLLVGSDGIWSNVRTLMYKGLGLATPKPVYSGLLGTGGFVDSASIPGIGDYFNAERPVVVIHGCRGFICLSQIDKEAKRIAWWATYEAADRSREEWQIPRDEIFKELNRRFSDWAFPVSQILEVAEKSTAKAPLLWPISEVEGLPHWHNDGTVVLIGDAAHAMPPHSAQGASQALEDAAHLGHLLRQYMSSSGEQEASLSDIRSVLSTFQKAREGRVGEIIAKANQRGDQKRDISAFGMFVRKWGMKLVIMFMQESWMDGWFGYQVPGIDEWEKSRKSSA</sequence>
<gene>
    <name evidence="1" type="ORF">BV22DRAFT_1003017</name>
</gene>
<name>A0ACB8BUU2_9AGAM</name>
<evidence type="ECO:0000313" key="2">
    <source>
        <dbReference type="Proteomes" id="UP000790709"/>
    </source>
</evidence>
<evidence type="ECO:0000313" key="1">
    <source>
        <dbReference type="EMBL" id="KAH7929399.1"/>
    </source>
</evidence>